<organism evidence="5 6">
    <name type="scientific">Bombilactobacillus mellifer</name>
    <dbReference type="NCBI Taxonomy" id="1218492"/>
    <lineage>
        <taxon>Bacteria</taxon>
        <taxon>Bacillati</taxon>
        <taxon>Bacillota</taxon>
        <taxon>Bacilli</taxon>
        <taxon>Lactobacillales</taxon>
        <taxon>Lactobacillaceae</taxon>
        <taxon>Bombilactobacillus</taxon>
    </lineage>
</organism>
<dbReference type="PANTHER" id="PTHR44846:SF1">
    <property type="entry name" value="MANNOSYL-D-GLYCERATE TRANSPORT_METABOLISM SYSTEM REPRESSOR MNGR-RELATED"/>
    <property type="match status" value="1"/>
</dbReference>
<reference evidence="5 6" key="1">
    <citation type="submission" date="2015-01" db="EMBL/GenBank/DDBJ databases">
        <title>Comparative genomics of the lactic acid bacteria isolated from the honey bee gut.</title>
        <authorList>
            <person name="Ellegaard K.M."/>
            <person name="Tamarit D."/>
            <person name="Javelind E."/>
            <person name="Olofsson T."/>
            <person name="Andersson S.G."/>
            <person name="Vasquez A."/>
        </authorList>
    </citation>
    <scope>NUCLEOTIDE SEQUENCE [LARGE SCALE GENOMIC DNA]</scope>
    <source>
        <strain evidence="5 6">Bin4</strain>
    </source>
</reference>
<keyword evidence="2" id="KW-0238">DNA-binding</keyword>
<dbReference type="InterPro" id="IPR028978">
    <property type="entry name" value="Chorismate_lyase_/UTRA_dom_sf"/>
</dbReference>
<dbReference type="InterPro" id="IPR036390">
    <property type="entry name" value="WH_DNA-bd_sf"/>
</dbReference>
<dbReference type="InterPro" id="IPR036388">
    <property type="entry name" value="WH-like_DNA-bd_sf"/>
</dbReference>
<dbReference type="PANTHER" id="PTHR44846">
    <property type="entry name" value="MANNOSYL-D-GLYCERATE TRANSPORT/METABOLISM SYSTEM REPRESSOR MNGR-RELATED"/>
    <property type="match status" value="1"/>
</dbReference>
<dbReference type="GO" id="GO:0003677">
    <property type="term" value="F:DNA binding"/>
    <property type="evidence" value="ECO:0007669"/>
    <property type="project" value="UniProtKB-KW"/>
</dbReference>
<dbReference type="InterPro" id="IPR050679">
    <property type="entry name" value="Bact_HTH_transcr_reg"/>
</dbReference>
<dbReference type="STRING" id="1218492.JG30_15500"/>
<sequence length="246" mass="28331">MIKKIDKFSPLPMYYQLQTDLISKINAGQLKSGDCLPSEKELMRQYNVSRTTVRTAVANLVTSGHLEKRRGVGTFVRPPHLDTNQWELNHIKSFQQQLEAEGHRVSTKVLAFEKIQTSPELTQIFTAKETDFYRIKRLRYSDNNPIVFDTTFVPMSLAAHLEQFNLNNHSLFQILQTHYQIKLCYGEKILQASSANQTDAEVLKLNVGDPIQTVKTKTYSDQNRLVEYSISHDSGAYSEYKILLHY</sequence>
<dbReference type="SMART" id="SM00345">
    <property type="entry name" value="HTH_GNTR"/>
    <property type="match status" value="1"/>
</dbReference>
<dbReference type="HOGENOM" id="CLU_063236_8_2_9"/>
<dbReference type="PATRIC" id="fig|1218492.5.peg.1606"/>
<dbReference type="Pfam" id="PF00392">
    <property type="entry name" value="GntR"/>
    <property type="match status" value="1"/>
</dbReference>
<feature type="domain" description="HTH gntR-type" evidence="4">
    <location>
        <begin position="11"/>
        <end position="79"/>
    </location>
</feature>
<keyword evidence="6" id="KW-1185">Reference proteome</keyword>
<evidence type="ECO:0000256" key="1">
    <source>
        <dbReference type="ARBA" id="ARBA00023015"/>
    </source>
</evidence>
<dbReference type="Proteomes" id="UP000033558">
    <property type="component" value="Unassembled WGS sequence"/>
</dbReference>
<dbReference type="SUPFAM" id="SSF46785">
    <property type="entry name" value="Winged helix' DNA-binding domain"/>
    <property type="match status" value="1"/>
</dbReference>
<dbReference type="InterPro" id="IPR011663">
    <property type="entry name" value="UTRA"/>
</dbReference>
<dbReference type="SUPFAM" id="SSF64288">
    <property type="entry name" value="Chorismate lyase-like"/>
    <property type="match status" value="1"/>
</dbReference>
<gene>
    <name evidence="5" type="ORF">JG30_15500</name>
</gene>
<evidence type="ECO:0000259" key="4">
    <source>
        <dbReference type="PROSITE" id="PS50949"/>
    </source>
</evidence>
<dbReference type="CDD" id="cd07377">
    <property type="entry name" value="WHTH_GntR"/>
    <property type="match status" value="1"/>
</dbReference>
<dbReference type="EMBL" id="JXJQ01000011">
    <property type="protein sequence ID" value="KJY60427.1"/>
    <property type="molecule type" value="Genomic_DNA"/>
</dbReference>
<keyword evidence="1" id="KW-0805">Transcription regulation</keyword>
<evidence type="ECO:0000256" key="3">
    <source>
        <dbReference type="ARBA" id="ARBA00023163"/>
    </source>
</evidence>
<dbReference type="Gene3D" id="1.10.10.10">
    <property type="entry name" value="Winged helix-like DNA-binding domain superfamily/Winged helix DNA-binding domain"/>
    <property type="match status" value="1"/>
</dbReference>
<evidence type="ECO:0000256" key="2">
    <source>
        <dbReference type="ARBA" id="ARBA00023125"/>
    </source>
</evidence>
<dbReference type="GO" id="GO:0045892">
    <property type="term" value="P:negative regulation of DNA-templated transcription"/>
    <property type="evidence" value="ECO:0007669"/>
    <property type="project" value="TreeGrafter"/>
</dbReference>
<accession>A0A0F4LNN4</accession>
<dbReference type="PRINTS" id="PR00035">
    <property type="entry name" value="HTHGNTR"/>
</dbReference>
<dbReference type="Gene3D" id="3.40.1410.10">
    <property type="entry name" value="Chorismate lyase-like"/>
    <property type="match status" value="1"/>
</dbReference>
<evidence type="ECO:0000313" key="6">
    <source>
        <dbReference type="Proteomes" id="UP000033558"/>
    </source>
</evidence>
<dbReference type="InterPro" id="IPR000524">
    <property type="entry name" value="Tscrpt_reg_HTH_GntR"/>
</dbReference>
<dbReference type="SMART" id="SM00866">
    <property type="entry name" value="UTRA"/>
    <property type="match status" value="1"/>
</dbReference>
<dbReference type="GO" id="GO:0003700">
    <property type="term" value="F:DNA-binding transcription factor activity"/>
    <property type="evidence" value="ECO:0007669"/>
    <property type="project" value="InterPro"/>
</dbReference>
<dbReference type="RefSeq" id="WP_046317760.1">
    <property type="nucleotide sequence ID" value="NZ_JAMBJK010000022.1"/>
</dbReference>
<keyword evidence="3" id="KW-0804">Transcription</keyword>
<protein>
    <submittedName>
        <fullName evidence="5">Transcriptional regulator, GntR family</fullName>
    </submittedName>
</protein>
<name>A0A0F4LNN4_9LACO</name>
<comment type="caution">
    <text evidence="5">The sequence shown here is derived from an EMBL/GenBank/DDBJ whole genome shotgun (WGS) entry which is preliminary data.</text>
</comment>
<dbReference type="PROSITE" id="PS50949">
    <property type="entry name" value="HTH_GNTR"/>
    <property type="match status" value="1"/>
</dbReference>
<dbReference type="Pfam" id="PF07702">
    <property type="entry name" value="UTRA"/>
    <property type="match status" value="1"/>
</dbReference>
<proteinExistence type="predicted"/>
<evidence type="ECO:0000313" key="5">
    <source>
        <dbReference type="EMBL" id="KJY60427.1"/>
    </source>
</evidence>
<dbReference type="AlphaFoldDB" id="A0A0F4LNN4"/>